<feature type="transmembrane region" description="Helical" evidence="6">
    <location>
        <begin position="417"/>
        <end position="438"/>
    </location>
</feature>
<keyword evidence="4 6" id="KW-1133">Transmembrane helix</keyword>
<feature type="transmembrane region" description="Helical" evidence="6">
    <location>
        <begin position="140"/>
        <end position="163"/>
    </location>
</feature>
<proteinExistence type="predicted"/>
<evidence type="ECO:0000256" key="6">
    <source>
        <dbReference type="SAM" id="Phobius"/>
    </source>
</evidence>
<dbReference type="AlphaFoldDB" id="A0A2S0KNW2"/>
<dbReference type="InterPro" id="IPR036259">
    <property type="entry name" value="MFS_trans_sf"/>
</dbReference>
<dbReference type="EMBL" id="CP027226">
    <property type="protein sequence ID" value="AVM42694.1"/>
    <property type="molecule type" value="Genomic_DNA"/>
</dbReference>
<dbReference type="SUPFAM" id="SSF103473">
    <property type="entry name" value="MFS general substrate transporter"/>
    <property type="match status" value="1"/>
</dbReference>
<feature type="domain" description="Major facilitator superfamily (MFS) profile" evidence="7">
    <location>
        <begin position="13"/>
        <end position="443"/>
    </location>
</feature>
<evidence type="ECO:0000313" key="8">
    <source>
        <dbReference type="EMBL" id="AVM42694.1"/>
    </source>
</evidence>
<feature type="transmembrane region" description="Helical" evidence="6">
    <location>
        <begin position="325"/>
        <end position="348"/>
    </location>
</feature>
<evidence type="ECO:0000313" key="9">
    <source>
        <dbReference type="Proteomes" id="UP000237947"/>
    </source>
</evidence>
<dbReference type="PROSITE" id="PS50850">
    <property type="entry name" value="MFS"/>
    <property type="match status" value="1"/>
</dbReference>
<evidence type="ECO:0000256" key="1">
    <source>
        <dbReference type="ARBA" id="ARBA00004651"/>
    </source>
</evidence>
<evidence type="ECO:0000256" key="3">
    <source>
        <dbReference type="ARBA" id="ARBA00022692"/>
    </source>
</evidence>
<evidence type="ECO:0000256" key="5">
    <source>
        <dbReference type="ARBA" id="ARBA00023136"/>
    </source>
</evidence>
<keyword evidence="2" id="KW-0813">Transport</keyword>
<gene>
    <name evidence="8" type="ORF">C5Q98_05465</name>
</gene>
<dbReference type="InterPro" id="IPR011701">
    <property type="entry name" value="MFS"/>
</dbReference>
<evidence type="ECO:0000256" key="2">
    <source>
        <dbReference type="ARBA" id="ARBA00022448"/>
    </source>
</evidence>
<feature type="transmembrane region" description="Helical" evidence="6">
    <location>
        <begin position="295"/>
        <end position="318"/>
    </location>
</feature>
<feature type="transmembrane region" description="Helical" evidence="6">
    <location>
        <begin position="83"/>
        <end position="101"/>
    </location>
</feature>
<feature type="transmembrane region" description="Helical" evidence="6">
    <location>
        <begin position="354"/>
        <end position="376"/>
    </location>
</feature>
<reference evidence="9" key="1">
    <citation type="submission" date="2018-02" db="EMBL/GenBank/DDBJ databases">
        <authorList>
            <person name="Holder M.E."/>
            <person name="Ajami N.J."/>
            <person name="Petrosino J.F."/>
        </authorList>
    </citation>
    <scope>NUCLEOTIDE SEQUENCE [LARGE SCALE GENOMIC DNA]</scope>
    <source>
        <strain evidence="9">CCUG 47711</strain>
    </source>
</reference>
<dbReference type="InterPro" id="IPR050327">
    <property type="entry name" value="Proton-linked_MCT"/>
</dbReference>
<evidence type="ECO:0000259" key="7">
    <source>
        <dbReference type="PROSITE" id="PS50850"/>
    </source>
</evidence>
<feature type="transmembrane region" description="Helical" evidence="6">
    <location>
        <begin position="175"/>
        <end position="194"/>
    </location>
</feature>
<keyword evidence="5 6" id="KW-0472">Membrane</keyword>
<sequence>MTNKNEQGRFHYAWVILIVATLVLGVYVPIVNSLSNTWQLAVTSDLGFSRTKFSFNTTITQAVGIFLGPVVSYFLTKYDFKRIWRITALIFAGAVFGYSMSQNEYHFYVLAFFVGFAYITTAQIPMMMLINNWFNEKRGLATSIAVSGISAGGAILSPMISALIKNFGWRSSYRIYSIIILVIAVLAGYFLIYLKPENLGLKPYGYIPDDINEDNNEDTNEASKEMHADKANELAAQAEIETEVSKEKMKSLNVGLSISASLTTVFFISLLLGSAMNGLANGATLQFPPALQDAAGVGTAGTVVSLYLLLGVFGKLLIGRLADKYGIYTALALSSAALALSFVCMLFADKTWGAWAVAVVFGFGLAIGTVIPPLITSSIFDKNMYGEAYGFVQSAMQVGAAFGPLLVSVIYDYSGAYAWAWIINIIFSILTGVLWILAHKQAKPYANKVEK</sequence>
<feature type="transmembrane region" description="Helical" evidence="6">
    <location>
        <begin position="53"/>
        <end position="76"/>
    </location>
</feature>
<dbReference type="KEGG" id="fsa:C5Q98_05465"/>
<accession>A0A2S0KNW2</accession>
<dbReference type="GO" id="GO:0022857">
    <property type="term" value="F:transmembrane transporter activity"/>
    <property type="evidence" value="ECO:0007669"/>
    <property type="project" value="InterPro"/>
</dbReference>
<dbReference type="Pfam" id="PF07690">
    <property type="entry name" value="MFS_1"/>
    <property type="match status" value="1"/>
</dbReference>
<keyword evidence="3 6" id="KW-0812">Transmembrane</keyword>
<dbReference type="PANTHER" id="PTHR11360:SF290">
    <property type="entry name" value="MONOCARBOXYLATE MFS PERMEASE"/>
    <property type="match status" value="1"/>
</dbReference>
<dbReference type="PANTHER" id="PTHR11360">
    <property type="entry name" value="MONOCARBOXYLATE TRANSPORTER"/>
    <property type="match status" value="1"/>
</dbReference>
<dbReference type="RefSeq" id="WP_106012646.1">
    <property type="nucleotide sequence ID" value="NZ_CP027226.1"/>
</dbReference>
<comment type="subcellular location">
    <subcellularLocation>
        <location evidence="1">Cell membrane</location>
        <topology evidence="1">Multi-pass membrane protein</topology>
    </subcellularLocation>
</comment>
<dbReference type="InterPro" id="IPR020846">
    <property type="entry name" value="MFS_dom"/>
</dbReference>
<feature type="transmembrane region" description="Helical" evidence="6">
    <location>
        <begin position="107"/>
        <end position="128"/>
    </location>
</feature>
<dbReference type="GO" id="GO:0005886">
    <property type="term" value="C:plasma membrane"/>
    <property type="evidence" value="ECO:0007669"/>
    <property type="project" value="UniProtKB-SubCell"/>
</dbReference>
<dbReference type="Gene3D" id="1.20.1250.20">
    <property type="entry name" value="MFS general substrate transporter like domains"/>
    <property type="match status" value="2"/>
</dbReference>
<dbReference type="OrthoDB" id="182417at2"/>
<evidence type="ECO:0000256" key="4">
    <source>
        <dbReference type="ARBA" id="ARBA00022989"/>
    </source>
</evidence>
<keyword evidence="9" id="KW-1185">Reference proteome</keyword>
<feature type="transmembrane region" description="Helical" evidence="6">
    <location>
        <begin position="12"/>
        <end position="33"/>
    </location>
</feature>
<feature type="transmembrane region" description="Helical" evidence="6">
    <location>
        <begin position="388"/>
        <end position="411"/>
    </location>
</feature>
<feature type="transmembrane region" description="Helical" evidence="6">
    <location>
        <begin position="254"/>
        <end position="275"/>
    </location>
</feature>
<protein>
    <submittedName>
        <fullName evidence="8">MFS transporter</fullName>
    </submittedName>
</protein>
<name>A0A2S0KNW2_9FIRM</name>
<dbReference type="Proteomes" id="UP000237947">
    <property type="component" value="Chromosome"/>
</dbReference>
<organism evidence="8 9">
    <name type="scientific">Fastidiosipila sanguinis</name>
    <dbReference type="NCBI Taxonomy" id="236753"/>
    <lineage>
        <taxon>Bacteria</taxon>
        <taxon>Bacillati</taxon>
        <taxon>Bacillota</taxon>
        <taxon>Clostridia</taxon>
        <taxon>Eubacteriales</taxon>
        <taxon>Oscillospiraceae</taxon>
        <taxon>Fastidiosipila</taxon>
    </lineage>
</organism>